<evidence type="ECO:0000259" key="1">
    <source>
        <dbReference type="PROSITE" id="PS51186"/>
    </source>
</evidence>
<dbReference type="AlphaFoldDB" id="A0A074L0S8"/>
<dbReference type="EMBL" id="JMIH01000021">
    <property type="protein sequence ID" value="KEO73463.1"/>
    <property type="molecule type" value="Genomic_DNA"/>
</dbReference>
<comment type="caution">
    <text evidence="2">The sequence shown here is derived from an EMBL/GenBank/DDBJ whole genome shotgun (WGS) entry which is preliminary data.</text>
</comment>
<organism evidence="2 3">
    <name type="scientific">Anditalea andensis</name>
    <dbReference type="NCBI Taxonomy" id="1048983"/>
    <lineage>
        <taxon>Bacteria</taxon>
        <taxon>Pseudomonadati</taxon>
        <taxon>Bacteroidota</taxon>
        <taxon>Cytophagia</taxon>
        <taxon>Cytophagales</taxon>
        <taxon>Cytophagaceae</taxon>
        <taxon>Anditalea</taxon>
    </lineage>
</organism>
<dbReference type="Pfam" id="PF00583">
    <property type="entry name" value="Acetyltransf_1"/>
    <property type="match status" value="1"/>
</dbReference>
<dbReference type="PANTHER" id="PTHR43415:SF3">
    <property type="entry name" value="GNAT-FAMILY ACETYLTRANSFERASE"/>
    <property type="match status" value="1"/>
</dbReference>
<proteinExistence type="predicted"/>
<reference evidence="2 3" key="1">
    <citation type="submission" date="2014-04" db="EMBL/GenBank/DDBJ databases">
        <title>Characterization and application of a salt tolerant electro-active bacterium.</title>
        <authorList>
            <person name="Yang L."/>
            <person name="Wei S."/>
            <person name="Tay Q.X.M."/>
        </authorList>
    </citation>
    <scope>NUCLEOTIDE SEQUENCE [LARGE SCALE GENOMIC DNA]</scope>
    <source>
        <strain evidence="2 3">LY1</strain>
    </source>
</reference>
<keyword evidence="3" id="KW-1185">Reference proteome</keyword>
<dbReference type="InterPro" id="IPR016181">
    <property type="entry name" value="Acyl_CoA_acyltransferase"/>
</dbReference>
<dbReference type="InterPro" id="IPR000182">
    <property type="entry name" value="GNAT_dom"/>
</dbReference>
<dbReference type="GO" id="GO:0016747">
    <property type="term" value="F:acyltransferase activity, transferring groups other than amino-acyl groups"/>
    <property type="evidence" value="ECO:0007669"/>
    <property type="project" value="InterPro"/>
</dbReference>
<dbReference type="Proteomes" id="UP000027821">
    <property type="component" value="Unassembled WGS sequence"/>
</dbReference>
<sequence length="235" mass="27412">MVEPKIQKLDWDSSFFGYEVGKLTLSEGDKLSEEKFYEEVLPYDLVYIFSTSEINTQNFNLRDRKVVLEKDNYFTETIEESHDFTIRPFDSNIDDYEKLLDLGLQSGLHSRFNTDNNFCNGEYRKMYTLWTEKLVTDSNSQVCIITKASDMIGFVGYSVVAQQYADIVLVGIDKNYRGQGYGKKLLKKVLSQISSLDVIKVKVTTQMNNQPAIRLYQSQDFKISQIVNIYHFWKR</sequence>
<gene>
    <name evidence="2" type="ORF">EL17_11180</name>
</gene>
<dbReference type="OrthoDB" id="1342666at2"/>
<dbReference type="SUPFAM" id="SSF55729">
    <property type="entry name" value="Acyl-CoA N-acyltransferases (Nat)"/>
    <property type="match status" value="1"/>
</dbReference>
<name>A0A074L0S8_9BACT</name>
<dbReference type="CDD" id="cd04301">
    <property type="entry name" value="NAT_SF"/>
    <property type="match status" value="1"/>
</dbReference>
<dbReference type="PANTHER" id="PTHR43415">
    <property type="entry name" value="SPERMIDINE N(1)-ACETYLTRANSFERASE"/>
    <property type="match status" value="1"/>
</dbReference>
<dbReference type="PROSITE" id="PS51186">
    <property type="entry name" value="GNAT"/>
    <property type="match status" value="1"/>
</dbReference>
<dbReference type="RefSeq" id="WP_035074261.1">
    <property type="nucleotide sequence ID" value="NZ_JMIH01000021.1"/>
</dbReference>
<evidence type="ECO:0000313" key="3">
    <source>
        <dbReference type="Proteomes" id="UP000027821"/>
    </source>
</evidence>
<evidence type="ECO:0000313" key="2">
    <source>
        <dbReference type="EMBL" id="KEO73463.1"/>
    </source>
</evidence>
<dbReference type="eggNOG" id="COG0456">
    <property type="taxonomic scope" value="Bacteria"/>
</dbReference>
<feature type="domain" description="N-acetyltransferase" evidence="1">
    <location>
        <begin position="84"/>
        <end position="235"/>
    </location>
</feature>
<accession>A0A074L0S8</accession>
<dbReference type="STRING" id="1048983.EL17_11180"/>
<dbReference type="Gene3D" id="3.40.630.30">
    <property type="match status" value="1"/>
</dbReference>
<protein>
    <recommendedName>
        <fullName evidence="1">N-acetyltransferase domain-containing protein</fullName>
    </recommendedName>
</protein>